<keyword evidence="3 7" id="KW-0347">Helicase</keyword>
<dbReference type="InterPro" id="IPR014001">
    <property type="entry name" value="Helicase_ATP-bd"/>
</dbReference>
<protein>
    <submittedName>
        <fullName evidence="7">DEAD/DEAH box helicase</fullName>
    </submittedName>
</protein>
<evidence type="ECO:0000256" key="2">
    <source>
        <dbReference type="ARBA" id="ARBA00022801"/>
    </source>
</evidence>
<dbReference type="GO" id="GO:0003676">
    <property type="term" value="F:nucleic acid binding"/>
    <property type="evidence" value="ECO:0007669"/>
    <property type="project" value="InterPro"/>
</dbReference>
<evidence type="ECO:0000259" key="5">
    <source>
        <dbReference type="PROSITE" id="PS51192"/>
    </source>
</evidence>
<name>A0A4Y8WG38_9VIBR</name>
<dbReference type="InterPro" id="IPR001650">
    <property type="entry name" value="Helicase_C-like"/>
</dbReference>
<reference evidence="7 8" key="1">
    <citation type="submission" date="2019-01" db="EMBL/GenBank/DDBJ databases">
        <title>Vibrio BEI176 sp. nov, a marine bacterium isolated from China: eastern marignal seas.</title>
        <authorList>
            <person name="Li B."/>
        </authorList>
    </citation>
    <scope>NUCLEOTIDE SEQUENCE [LARGE SCALE GENOMIC DNA]</scope>
    <source>
        <strain evidence="7 8">BEI176</strain>
    </source>
</reference>
<keyword evidence="8" id="KW-1185">Reference proteome</keyword>
<dbReference type="PROSITE" id="PS51194">
    <property type="entry name" value="HELICASE_CTER"/>
    <property type="match status" value="1"/>
</dbReference>
<dbReference type="InterPro" id="IPR027417">
    <property type="entry name" value="P-loop_NTPase"/>
</dbReference>
<dbReference type="Pfam" id="PF00271">
    <property type="entry name" value="Helicase_C"/>
    <property type="match status" value="1"/>
</dbReference>
<evidence type="ECO:0000256" key="4">
    <source>
        <dbReference type="ARBA" id="ARBA00022840"/>
    </source>
</evidence>
<evidence type="ECO:0000256" key="1">
    <source>
        <dbReference type="ARBA" id="ARBA00022741"/>
    </source>
</evidence>
<dbReference type="AlphaFoldDB" id="A0A4Y8WG38"/>
<gene>
    <name evidence="7" type="ORF">ELS82_09665</name>
</gene>
<organism evidence="7 8">
    <name type="scientific">Vibrio ouci</name>
    <dbReference type="NCBI Taxonomy" id="2499078"/>
    <lineage>
        <taxon>Bacteria</taxon>
        <taxon>Pseudomonadati</taxon>
        <taxon>Pseudomonadota</taxon>
        <taxon>Gammaproteobacteria</taxon>
        <taxon>Vibrionales</taxon>
        <taxon>Vibrionaceae</taxon>
        <taxon>Vibrio</taxon>
    </lineage>
</organism>
<feature type="domain" description="Helicase C-terminal" evidence="6">
    <location>
        <begin position="278"/>
        <end position="469"/>
    </location>
</feature>
<dbReference type="GO" id="GO:0004386">
    <property type="term" value="F:helicase activity"/>
    <property type="evidence" value="ECO:0007669"/>
    <property type="project" value="UniProtKB-KW"/>
</dbReference>
<dbReference type="GO" id="GO:0005524">
    <property type="term" value="F:ATP binding"/>
    <property type="evidence" value="ECO:0007669"/>
    <property type="project" value="UniProtKB-KW"/>
</dbReference>
<dbReference type="SUPFAM" id="SSF52540">
    <property type="entry name" value="P-loop containing nucleoside triphosphate hydrolases"/>
    <property type="match status" value="1"/>
</dbReference>
<comment type="caution">
    <text evidence="7">The sequence shown here is derived from an EMBL/GenBank/DDBJ whole genome shotgun (WGS) entry which is preliminary data.</text>
</comment>
<dbReference type="Pfam" id="PF00270">
    <property type="entry name" value="DEAD"/>
    <property type="match status" value="1"/>
</dbReference>
<dbReference type="OrthoDB" id="9815222at2"/>
<accession>A0A4Y8WG38</accession>
<keyword evidence="1" id="KW-0547">Nucleotide-binding</keyword>
<evidence type="ECO:0000313" key="7">
    <source>
        <dbReference type="EMBL" id="TFH91764.1"/>
    </source>
</evidence>
<dbReference type="RefSeq" id="WP_134835303.1">
    <property type="nucleotide sequence ID" value="NZ_SATR01000012.1"/>
</dbReference>
<proteinExistence type="predicted"/>
<evidence type="ECO:0000313" key="8">
    <source>
        <dbReference type="Proteomes" id="UP000297753"/>
    </source>
</evidence>
<evidence type="ECO:0000259" key="6">
    <source>
        <dbReference type="PROSITE" id="PS51194"/>
    </source>
</evidence>
<dbReference type="SMART" id="SM00487">
    <property type="entry name" value="DEXDc"/>
    <property type="match status" value="1"/>
</dbReference>
<evidence type="ECO:0000256" key="3">
    <source>
        <dbReference type="ARBA" id="ARBA00022806"/>
    </source>
</evidence>
<dbReference type="InterPro" id="IPR011545">
    <property type="entry name" value="DEAD/DEAH_box_helicase_dom"/>
</dbReference>
<dbReference type="PANTHER" id="PTHR12131">
    <property type="entry name" value="ATP-DEPENDENT RNA AND DNA HELICASE"/>
    <property type="match status" value="1"/>
</dbReference>
<dbReference type="Proteomes" id="UP000297753">
    <property type="component" value="Unassembled WGS sequence"/>
</dbReference>
<dbReference type="PANTHER" id="PTHR12131:SF1">
    <property type="entry name" value="ATP-DEPENDENT RNA HELICASE SUPV3L1, MITOCHONDRIAL-RELATED"/>
    <property type="match status" value="1"/>
</dbReference>
<sequence>MSQIRTMDRIFEDDNIRTNPFSVLSEVSKIVNGSDEKLARDAVIFAMEKRELFGQYKPILDKLTRSVGLFPYVDFDNLDINDKIAYRFNQPTENSDIVFHREQAEVYRALMSGENVVLSAPTSFGKSLIIDKLIATELYDNIVIIVPTIALIDELRKKCLKHNAYKIITHFGQEKADKNIFVLTQERAVERDDIKNVDLFVIDEFYKLDPAAEGDEERAVVLNIALYSIAKTAKQLYMLGPNINEIPPALGEKYRCRFFRTDFNTVSSKLLTLKAKPNRKQAFLKLIRTMNEPTLIYAKSPGQANTILKYLIDELPVIDSNDDVAEWVADNYHEDWNVVDGYRRGISVHHGKITRSIGQLNVRLFNEGKLKFLICTSSLIEGVNTVAKNVVIYESKVAEVAMEYFTFKNIQGRAGRMFEHFVGHIYTFDEPPAPVDESVDIPAVTIGENIPESLAVQLDEQDITNEALKNKLEYLHTQTSIPFDIFKELKGVPPSHIIALANDIYDHVSAYHKFLCWNNRPTYEQVDFCNELLFRYLTNGKGGIRSSKQLTFWWNRLKRLGSGKDFILDVYQNDTNIKTMDKAIEASFDFERRWANYMIPRLYSALDKVQKHIFGVFNMPAGDYSSFIAQVENLYEVPELIALDEYGLPLPIAKKIRKQLTLSKGLDETLTSLRLIKPSSLYVSDFERKFIEDAIKNI</sequence>
<dbReference type="EMBL" id="SATR01000012">
    <property type="protein sequence ID" value="TFH91764.1"/>
    <property type="molecule type" value="Genomic_DNA"/>
</dbReference>
<dbReference type="InterPro" id="IPR050699">
    <property type="entry name" value="RNA-DNA_Helicase"/>
</dbReference>
<dbReference type="SMART" id="SM00490">
    <property type="entry name" value="HELICc"/>
    <property type="match status" value="1"/>
</dbReference>
<keyword evidence="4" id="KW-0067">ATP-binding</keyword>
<dbReference type="GO" id="GO:0016787">
    <property type="term" value="F:hydrolase activity"/>
    <property type="evidence" value="ECO:0007669"/>
    <property type="project" value="UniProtKB-KW"/>
</dbReference>
<dbReference type="PROSITE" id="PS51192">
    <property type="entry name" value="HELICASE_ATP_BIND_1"/>
    <property type="match status" value="1"/>
</dbReference>
<dbReference type="Gene3D" id="3.40.50.300">
    <property type="entry name" value="P-loop containing nucleotide triphosphate hydrolases"/>
    <property type="match status" value="2"/>
</dbReference>
<feature type="domain" description="Helicase ATP-binding" evidence="5">
    <location>
        <begin position="107"/>
        <end position="233"/>
    </location>
</feature>
<keyword evidence="2" id="KW-0378">Hydrolase</keyword>